<comment type="caution">
    <text evidence="3">The sequence shown here is derived from an EMBL/GenBank/DDBJ whole genome shotgun (WGS) entry which is preliminary data.</text>
</comment>
<dbReference type="InterPro" id="IPR003509">
    <property type="entry name" value="UPF0102_YraN-like"/>
</dbReference>
<dbReference type="Pfam" id="PF02021">
    <property type="entry name" value="UPF0102"/>
    <property type="match status" value="1"/>
</dbReference>
<proteinExistence type="inferred from homology"/>
<evidence type="ECO:0000256" key="2">
    <source>
        <dbReference type="HAMAP-Rule" id="MF_00048"/>
    </source>
</evidence>
<dbReference type="PANTHER" id="PTHR34039:SF1">
    <property type="entry name" value="UPF0102 PROTEIN YRAN"/>
    <property type="match status" value="1"/>
</dbReference>
<sequence length="141" mass="16752">METVGEIGEKLVKQWLINKRWQIIQHRWRCRLGEIDLIALPNNSSNSLAFIEVKTRSRNNWDEQGILAITSQKQLKITQTATYFLAKYPKYLDYNGRFDVALVNYQKYNLQFCPKTESSLVWNNYYFKIQDYLENAFEVNG</sequence>
<name>A0A2T1LRJ2_9CHRO</name>
<dbReference type="NCBIfam" id="TIGR00252">
    <property type="entry name" value="YraN family protein"/>
    <property type="match status" value="1"/>
</dbReference>
<reference evidence="3 4" key="1">
    <citation type="submission" date="2018-03" db="EMBL/GenBank/DDBJ databases">
        <title>The ancient ancestry and fast evolution of plastids.</title>
        <authorList>
            <person name="Moore K.R."/>
            <person name="Magnabosco C."/>
            <person name="Momper L."/>
            <person name="Gold D.A."/>
            <person name="Bosak T."/>
            <person name="Fournier G.P."/>
        </authorList>
    </citation>
    <scope>NUCLEOTIDE SEQUENCE [LARGE SCALE GENOMIC DNA]</scope>
    <source>
        <strain evidence="3 4">CCALA 016</strain>
    </source>
</reference>
<dbReference type="EMBL" id="PXOH01000045">
    <property type="protein sequence ID" value="PSF31327.1"/>
    <property type="molecule type" value="Genomic_DNA"/>
</dbReference>
<evidence type="ECO:0000313" key="3">
    <source>
        <dbReference type="EMBL" id="PSF31327.1"/>
    </source>
</evidence>
<organism evidence="3 4">
    <name type="scientific">Aphanothece hegewaldii CCALA 016</name>
    <dbReference type="NCBI Taxonomy" id="2107694"/>
    <lineage>
        <taxon>Bacteria</taxon>
        <taxon>Bacillati</taxon>
        <taxon>Cyanobacteriota</taxon>
        <taxon>Cyanophyceae</taxon>
        <taxon>Oscillatoriophycideae</taxon>
        <taxon>Chroococcales</taxon>
        <taxon>Aphanothecaceae</taxon>
        <taxon>Aphanothece</taxon>
    </lineage>
</organism>
<dbReference type="AlphaFoldDB" id="A0A2T1LRJ2"/>
<dbReference type="RefSeq" id="WP_106459215.1">
    <property type="nucleotide sequence ID" value="NZ_PXOH01000045.1"/>
</dbReference>
<dbReference type="GO" id="GO:0003676">
    <property type="term" value="F:nucleic acid binding"/>
    <property type="evidence" value="ECO:0007669"/>
    <property type="project" value="InterPro"/>
</dbReference>
<evidence type="ECO:0000313" key="4">
    <source>
        <dbReference type="Proteomes" id="UP000239001"/>
    </source>
</evidence>
<keyword evidence="4" id="KW-1185">Reference proteome</keyword>
<dbReference type="OrthoDB" id="9802516at2"/>
<gene>
    <name evidence="3" type="ORF">C7H19_22800</name>
</gene>
<dbReference type="SUPFAM" id="SSF52980">
    <property type="entry name" value="Restriction endonuclease-like"/>
    <property type="match status" value="1"/>
</dbReference>
<dbReference type="InterPro" id="IPR011335">
    <property type="entry name" value="Restrct_endonuc-II-like"/>
</dbReference>
<protein>
    <recommendedName>
        <fullName evidence="2">UPF0102 protein C7H19_22800</fullName>
    </recommendedName>
</protein>
<dbReference type="Proteomes" id="UP000239001">
    <property type="component" value="Unassembled WGS sequence"/>
</dbReference>
<dbReference type="InterPro" id="IPR011856">
    <property type="entry name" value="tRNA_endonuc-like_dom_sf"/>
</dbReference>
<dbReference type="Gene3D" id="3.40.1350.10">
    <property type="match status" value="1"/>
</dbReference>
<dbReference type="PANTHER" id="PTHR34039">
    <property type="entry name" value="UPF0102 PROTEIN YRAN"/>
    <property type="match status" value="1"/>
</dbReference>
<reference evidence="3 4" key="2">
    <citation type="submission" date="2018-03" db="EMBL/GenBank/DDBJ databases">
        <authorList>
            <person name="Keele B.F."/>
        </authorList>
    </citation>
    <scope>NUCLEOTIDE SEQUENCE [LARGE SCALE GENOMIC DNA]</scope>
    <source>
        <strain evidence="3 4">CCALA 016</strain>
    </source>
</reference>
<evidence type="ECO:0000256" key="1">
    <source>
        <dbReference type="ARBA" id="ARBA00006738"/>
    </source>
</evidence>
<dbReference type="HAMAP" id="MF_00048">
    <property type="entry name" value="UPF0102"/>
    <property type="match status" value="1"/>
</dbReference>
<comment type="similarity">
    <text evidence="1 2">Belongs to the UPF0102 family.</text>
</comment>
<accession>A0A2T1LRJ2</accession>